<reference evidence="2 3" key="2">
    <citation type="submission" date="2024-10" db="EMBL/GenBank/DDBJ databases">
        <authorList>
            <person name="Ryan C."/>
        </authorList>
    </citation>
    <scope>NUCLEOTIDE SEQUENCE [LARGE SCALE GENOMIC DNA]</scope>
</reference>
<protein>
    <recommendedName>
        <fullName evidence="1">F-box domain-containing protein</fullName>
    </recommendedName>
</protein>
<dbReference type="InterPro" id="IPR036047">
    <property type="entry name" value="F-box-like_dom_sf"/>
</dbReference>
<dbReference type="SUPFAM" id="SSF50965">
    <property type="entry name" value="Galactose oxidase, central domain"/>
    <property type="match status" value="1"/>
</dbReference>
<evidence type="ECO:0000259" key="1">
    <source>
        <dbReference type="PROSITE" id="PS50181"/>
    </source>
</evidence>
<dbReference type="EMBL" id="OZ075118">
    <property type="protein sequence ID" value="CAL5089313.1"/>
    <property type="molecule type" value="Genomic_DNA"/>
</dbReference>
<dbReference type="InterPro" id="IPR013187">
    <property type="entry name" value="F-box-assoc_dom_typ3"/>
</dbReference>
<evidence type="ECO:0000313" key="3">
    <source>
        <dbReference type="Proteomes" id="UP001497457"/>
    </source>
</evidence>
<dbReference type="SMART" id="SM00256">
    <property type="entry name" value="FBOX"/>
    <property type="match status" value="1"/>
</dbReference>
<dbReference type="PROSITE" id="PS50181">
    <property type="entry name" value="FBOX"/>
    <property type="match status" value="1"/>
</dbReference>
<sequence length="387" mass="41622">MASQGSQIRGGSGDIGGGAAVSNHGVLPEDVLYEIFQRVPARPLCRFRAVCKPWLSLLTDPPFVAAHKARRHREDPLFAVVVEVDSSTKGNVAEIKLLDTSGRAVKQLSAGPAWPLMQMRPHLDLVLLRGVSGNHRICLAHKALRLLDPATGAATSLPMPNCNGSYSSSFVLGRAAAVSSTGGHGEYKVLSLSLDSSLYATLSCRVLTVGGDGTWRTAPTPPVSIRTFGVVANGIVYHLVNNASTWLIAAFDLEAELWQPSLLQGPLPVPSIDGYAQPGRSLAELNGHLAAVSTTISIMDIWLLVDSSKWSKQCRVRTSSIVWPYAMDAEPLWVLDDGRIALWVRASNMRTGALWMYDPRTETCTKVAVMENCLNVGVGAYTGNLLL</sequence>
<dbReference type="Proteomes" id="UP001497457">
    <property type="component" value="Chromosome 8b"/>
</dbReference>
<name>A0ABC9GAA1_9POAL</name>
<dbReference type="Pfam" id="PF08268">
    <property type="entry name" value="FBA_3"/>
    <property type="match status" value="1"/>
</dbReference>
<proteinExistence type="predicted"/>
<keyword evidence="3" id="KW-1185">Reference proteome</keyword>
<dbReference type="AlphaFoldDB" id="A0ABC9GAA1"/>
<dbReference type="NCBIfam" id="TIGR01640">
    <property type="entry name" value="F_box_assoc_1"/>
    <property type="match status" value="1"/>
</dbReference>
<dbReference type="Pfam" id="PF00646">
    <property type="entry name" value="F-box"/>
    <property type="match status" value="1"/>
</dbReference>
<reference evidence="3" key="1">
    <citation type="submission" date="2024-06" db="EMBL/GenBank/DDBJ databases">
        <authorList>
            <person name="Ryan C."/>
        </authorList>
    </citation>
    <scope>NUCLEOTIDE SEQUENCE [LARGE SCALE GENOMIC DNA]</scope>
</reference>
<feature type="domain" description="F-box" evidence="1">
    <location>
        <begin position="21"/>
        <end position="72"/>
    </location>
</feature>
<dbReference type="Gene3D" id="1.20.1280.50">
    <property type="match status" value="1"/>
</dbReference>
<evidence type="ECO:0000313" key="2">
    <source>
        <dbReference type="EMBL" id="CAL5089313.1"/>
    </source>
</evidence>
<gene>
    <name evidence="2" type="ORF">URODEC1_LOCUS113293</name>
</gene>
<dbReference type="CDD" id="cd22157">
    <property type="entry name" value="F-box_AtFBW1-like"/>
    <property type="match status" value="1"/>
</dbReference>
<accession>A0ABC9GAA1</accession>
<dbReference type="InterPro" id="IPR011043">
    <property type="entry name" value="Gal_Oxase/kelch_b-propeller"/>
</dbReference>
<dbReference type="PANTHER" id="PTHR31111:SF136">
    <property type="entry name" value="F-BOX ASSOCIATED DOMAIN-CONTAINING PROTEIN"/>
    <property type="match status" value="1"/>
</dbReference>
<organism evidence="2 3">
    <name type="scientific">Urochloa decumbens</name>
    <dbReference type="NCBI Taxonomy" id="240449"/>
    <lineage>
        <taxon>Eukaryota</taxon>
        <taxon>Viridiplantae</taxon>
        <taxon>Streptophyta</taxon>
        <taxon>Embryophyta</taxon>
        <taxon>Tracheophyta</taxon>
        <taxon>Spermatophyta</taxon>
        <taxon>Magnoliopsida</taxon>
        <taxon>Liliopsida</taxon>
        <taxon>Poales</taxon>
        <taxon>Poaceae</taxon>
        <taxon>PACMAD clade</taxon>
        <taxon>Panicoideae</taxon>
        <taxon>Panicodae</taxon>
        <taxon>Paniceae</taxon>
        <taxon>Melinidinae</taxon>
        <taxon>Urochloa</taxon>
    </lineage>
</organism>
<dbReference type="InterPro" id="IPR017451">
    <property type="entry name" value="F-box-assoc_interact_dom"/>
</dbReference>
<dbReference type="InterPro" id="IPR001810">
    <property type="entry name" value="F-box_dom"/>
</dbReference>
<dbReference type="SUPFAM" id="SSF81383">
    <property type="entry name" value="F-box domain"/>
    <property type="match status" value="1"/>
</dbReference>
<dbReference type="PANTHER" id="PTHR31111">
    <property type="entry name" value="BNAA05G37150D PROTEIN-RELATED"/>
    <property type="match status" value="1"/>
</dbReference>